<comment type="cofactor">
    <cofactor evidence="1 19">
        <name>[4Fe-4S] cluster</name>
        <dbReference type="ChEBI" id="CHEBI:49883"/>
    </cofactor>
</comment>
<dbReference type="CDD" id="cd05779">
    <property type="entry name" value="DNA_polB_epsilon_exo"/>
    <property type="match status" value="1"/>
</dbReference>
<dbReference type="CDD" id="cd05535">
    <property type="entry name" value="POLBc_epsilon"/>
    <property type="match status" value="1"/>
</dbReference>
<keyword evidence="8 19" id="KW-0479">Metal-binding</keyword>
<comment type="subunit">
    <text evidence="18">Heterotetramer. Consists of 4 subunits: POL2, DPB2, DPB3 and DPB4.</text>
</comment>
<evidence type="ECO:0000256" key="10">
    <source>
        <dbReference type="ARBA" id="ARBA00022833"/>
    </source>
</evidence>
<dbReference type="GO" id="GO:0051539">
    <property type="term" value="F:4 iron, 4 sulfur cluster binding"/>
    <property type="evidence" value="ECO:0007669"/>
    <property type="project" value="UniProtKB-KW"/>
</dbReference>
<dbReference type="Pfam" id="PF03104">
    <property type="entry name" value="DNA_pol_B_exo1"/>
    <property type="match status" value="1"/>
</dbReference>
<feature type="domain" description="DNA polymerase epsilon catalytic subunit A C-terminal" evidence="21">
    <location>
        <begin position="1540"/>
        <end position="1933"/>
    </location>
</feature>
<dbReference type="FunFam" id="1.10.287.690:FF:000005">
    <property type="entry name" value="DNA polymerase epsilon catalytic subunit"/>
    <property type="match status" value="1"/>
</dbReference>
<dbReference type="SUPFAM" id="SSF56672">
    <property type="entry name" value="DNA/RNA polymerases"/>
    <property type="match status" value="1"/>
</dbReference>
<evidence type="ECO:0000313" key="22">
    <source>
        <dbReference type="EMBL" id="GAA97490.1"/>
    </source>
</evidence>
<dbReference type="GO" id="GO:0008310">
    <property type="term" value="F:single-stranded DNA 3'-5' DNA exonuclease activity"/>
    <property type="evidence" value="ECO:0007669"/>
    <property type="project" value="TreeGrafter"/>
</dbReference>
<evidence type="ECO:0000256" key="16">
    <source>
        <dbReference type="ARBA" id="ARBA00049244"/>
    </source>
</evidence>
<evidence type="ECO:0000256" key="13">
    <source>
        <dbReference type="ARBA" id="ARBA00023014"/>
    </source>
</evidence>
<dbReference type="InterPro" id="IPR006133">
    <property type="entry name" value="DNA-dir_DNA_pol_B_exonuc"/>
</dbReference>
<dbReference type="Gene3D" id="3.30.342.10">
    <property type="entry name" value="DNA Polymerase, chain B, domain 1"/>
    <property type="match status" value="1"/>
</dbReference>
<evidence type="ECO:0000256" key="17">
    <source>
        <dbReference type="ARBA" id="ARBA00057054"/>
    </source>
</evidence>
<gene>
    <name evidence="22" type="primary">Mo04168</name>
    <name evidence="22" type="ORF">E5Q_04168</name>
</gene>
<keyword evidence="11 19" id="KW-0239">DNA-directed DNA polymerase</keyword>
<protein>
    <recommendedName>
        <fullName evidence="19">DNA polymerase epsilon catalytic subunit</fullName>
        <ecNumber evidence="19">2.7.7.7</ecNumber>
    </recommendedName>
</protein>
<comment type="subcellular location">
    <subcellularLocation>
        <location evidence="2 19">Nucleus</location>
    </subcellularLocation>
</comment>
<dbReference type="InterPro" id="IPR036397">
    <property type="entry name" value="RNaseH_sf"/>
</dbReference>
<comment type="caution">
    <text evidence="22">The sequence shown here is derived from an EMBL/GenBank/DDBJ whole genome shotgun (WGS) entry which is preliminary data.</text>
</comment>
<dbReference type="InterPro" id="IPR023211">
    <property type="entry name" value="DNA_pol_palm_dom_sf"/>
</dbReference>
<organism evidence="22 23">
    <name type="scientific">Mixia osmundae (strain CBS 9802 / IAM 14324 / JCM 22182 / KY 12970)</name>
    <dbReference type="NCBI Taxonomy" id="764103"/>
    <lineage>
        <taxon>Eukaryota</taxon>
        <taxon>Fungi</taxon>
        <taxon>Dikarya</taxon>
        <taxon>Basidiomycota</taxon>
        <taxon>Pucciniomycotina</taxon>
        <taxon>Mixiomycetes</taxon>
        <taxon>Mixiales</taxon>
        <taxon>Mixiaceae</taxon>
        <taxon>Mixia</taxon>
    </lineage>
</organism>
<dbReference type="SMART" id="SM01159">
    <property type="entry name" value="DUF1744"/>
    <property type="match status" value="1"/>
</dbReference>
<dbReference type="GO" id="GO:0003677">
    <property type="term" value="F:DNA binding"/>
    <property type="evidence" value="ECO:0007669"/>
    <property type="project" value="UniProtKB-KW"/>
</dbReference>
<evidence type="ECO:0000256" key="5">
    <source>
        <dbReference type="ARBA" id="ARBA00022679"/>
    </source>
</evidence>
<accession>G7E3T0</accession>
<keyword evidence="9 19" id="KW-0863">Zinc-finger</keyword>
<dbReference type="PANTHER" id="PTHR10670">
    <property type="entry name" value="DNA POLYMERASE EPSILON CATALYTIC SUBUNIT A"/>
    <property type="match status" value="1"/>
</dbReference>
<evidence type="ECO:0000313" key="23">
    <source>
        <dbReference type="Proteomes" id="UP000009131"/>
    </source>
</evidence>
<keyword evidence="23" id="KW-1185">Reference proteome</keyword>
<evidence type="ECO:0000256" key="19">
    <source>
        <dbReference type="RuleBase" id="RU365029"/>
    </source>
</evidence>
<reference evidence="22 23" key="1">
    <citation type="journal article" date="2011" name="J. Gen. Appl. Microbiol.">
        <title>Draft genome sequencing of the enigmatic basidiomycete Mixia osmundae.</title>
        <authorList>
            <person name="Nishida H."/>
            <person name="Nagatsuka Y."/>
            <person name="Sugiyama J."/>
        </authorList>
    </citation>
    <scope>NUCLEOTIDE SEQUENCE [LARGE SCALE GENOMIC DNA]</scope>
    <source>
        <strain evidence="23">CBS 9802 / IAM 14324 / JCM 22182 / KY 12970</strain>
    </source>
</reference>
<evidence type="ECO:0000259" key="21">
    <source>
        <dbReference type="SMART" id="SM01159"/>
    </source>
</evidence>
<comment type="similarity">
    <text evidence="3 19">Belongs to the DNA polymerase type-B family.</text>
</comment>
<dbReference type="Pfam" id="PF22634">
    <property type="entry name" value="POL2_thumb"/>
    <property type="match status" value="1"/>
</dbReference>
<keyword evidence="13 19" id="KW-0411">Iron-sulfur</keyword>
<dbReference type="GO" id="GO:0045004">
    <property type="term" value="P:DNA replication proofreading"/>
    <property type="evidence" value="ECO:0007669"/>
    <property type="project" value="TreeGrafter"/>
</dbReference>
<dbReference type="GO" id="GO:0006297">
    <property type="term" value="P:nucleotide-excision repair, DNA gap filling"/>
    <property type="evidence" value="ECO:0007669"/>
    <property type="project" value="TreeGrafter"/>
</dbReference>
<keyword evidence="14 19" id="KW-0238">DNA-binding</keyword>
<dbReference type="InterPro" id="IPR006172">
    <property type="entry name" value="DNA-dir_DNA_pol_B"/>
</dbReference>
<dbReference type="SMART" id="SM00486">
    <property type="entry name" value="POLBc"/>
    <property type="match status" value="1"/>
</dbReference>
<evidence type="ECO:0000256" key="6">
    <source>
        <dbReference type="ARBA" id="ARBA00022695"/>
    </source>
</evidence>
<dbReference type="OMA" id="MLDQCRY"/>
<dbReference type="FunFam" id="3.30.420.10:FF:000010">
    <property type="entry name" value="DNA polymerase epsilon catalytic subunit"/>
    <property type="match status" value="1"/>
</dbReference>
<keyword evidence="6 19" id="KW-0548">Nucleotidyltransferase</keyword>
<dbReference type="EMBL" id="BABT02000126">
    <property type="protein sequence ID" value="GAA97490.1"/>
    <property type="molecule type" value="Genomic_DNA"/>
</dbReference>
<dbReference type="Gene3D" id="3.30.420.10">
    <property type="entry name" value="Ribonuclease H-like superfamily/Ribonuclease H"/>
    <property type="match status" value="1"/>
</dbReference>
<evidence type="ECO:0000256" key="2">
    <source>
        <dbReference type="ARBA" id="ARBA00004123"/>
    </source>
</evidence>
<dbReference type="Pfam" id="PF23250">
    <property type="entry name" value="zf_DPOE_2"/>
    <property type="match status" value="1"/>
</dbReference>
<dbReference type="FunFam" id="3.90.1600.10:FF:000006">
    <property type="entry name" value="DNA polymerase epsilon catalytic subunit"/>
    <property type="match status" value="1"/>
</dbReference>
<dbReference type="eggNOG" id="KOG1798">
    <property type="taxonomic scope" value="Eukaryota"/>
</dbReference>
<dbReference type="InterPro" id="IPR029703">
    <property type="entry name" value="POL2"/>
</dbReference>
<dbReference type="GO" id="GO:0006272">
    <property type="term" value="P:leading strand elongation"/>
    <property type="evidence" value="ECO:0007669"/>
    <property type="project" value="TreeGrafter"/>
</dbReference>
<dbReference type="Pfam" id="PF22912">
    <property type="entry name" value="zf-DPOE"/>
    <property type="match status" value="1"/>
</dbReference>
<keyword evidence="15 19" id="KW-0539">Nucleus</keyword>
<evidence type="ECO:0000256" key="15">
    <source>
        <dbReference type="ARBA" id="ARBA00023242"/>
    </source>
</evidence>
<evidence type="ECO:0000256" key="11">
    <source>
        <dbReference type="ARBA" id="ARBA00022932"/>
    </source>
</evidence>
<dbReference type="GO" id="GO:0008270">
    <property type="term" value="F:zinc ion binding"/>
    <property type="evidence" value="ECO:0007669"/>
    <property type="project" value="UniProtKB-KW"/>
</dbReference>
<name>G7E3T0_MIXOS</name>
<dbReference type="InterPro" id="IPR043502">
    <property type="entry name" value="DNA/RNA_pol_sf"/>
</dbReference>
<evidence type="ECO:0000256" key="14">
    <source>
        <dbReference type="ARBA" id="ARBA00023125"/>
    </source>
</evidence>
<dbReference type="InterPro" id="IPR042087">
    <property type="entry name" value="DNA_pol_B_thumb"/>
</dbReference>
<dbReference type="GO" id="GO:0000278">
    <property type="term" value="P:mitotic cell cycle"/>
    <property type="evidence" value="ECO:0007669"/>
    <property type="project" value="TreeGrafter"/>
</dbReference>
<dbReference type="InParanoid" id="G7E3T0"/>
<evidence type="ECO:0000256" key="7">
    <source>
        <dbReference type="ARBA" id="ARBA00022705"/>
    </source>
</evidence>
<dbReference type="EC" id="2.7.7.7" evidence="19"/>
<dbReference type="HOGENOM" id="CLU_000556_0_1_1"/>
<keyword evidence="12 19" id="KW-0408">Iron</keyword>
<dbReference type="FunFam" id="1.10.132.60:FF:000002">
    <property type="entry name" value="DNA polymerase epsilon catalytic subunit"/>
    <property type="match status" value="1"/>
</dbReference>
<evidence type="ECO:0000256" key="9">
    <source>
        <dbReference type="ARBA" id="ARBA00022771"/>
    </source>
</evidence>
<dbReference type="PANTHER" id="PTHR10670:SF0">
    <property type="entry name" value="DNA POLYMERASE EPSILON CATALYTIC SUBUNIT A"/>
    <property type="match status" value="1"/>
</dbReference>
<dbReference type="OrthoDB" id="10060449at2759"/>
<keyword evidence="10 19" id="KW-0862">Zinc</keyword>
<dbReference type="InterPro" id="IPR012337">
    <property type="entry name" value="RNaseH-like_sf"/>
</dbReference>
<evidence type="ECO:0000256" key="3">
    <source>
        <dbReference type="ARBA" id="ARBA00005755"/>
    </source>
</evidence>
<keyword evidence="5 19" id="KW-0808">Transferase</keyword>
<dbReference type="InterPro" id="IPR055191">
    <property type="entry name" value="POL2_thumb"/>
</dbReference>
<dbReference type="Gene3D" id="1.10.132.60">
    <property type="entry name" value="DNA polymerase family B, C-terminal domain"/>
    <property type="match status" value="1"/>
</dbReference>
<evidence type="ECO:0000256" key="8">
    <source>
        <dbReference type="ARBA" id="ARBA00022723"/>
    </source>
</evidence>
<dbReference type="GO" id="GO:0006287">
    <property type="term" value="P:base-excision repair, gap-filling"/>
    <property type="evidence" value="ECO:0007669"/>
    <property type="project" value="TreeGrafter"/>
</dbReference>
<dbReference type="RefSeq" id="XP_014570585.1">
    <property type="nucleotide sequence ID" value="XM_014715099.1"/>
</dbReference>
<dbReference type="FunCoup" id="G7E3T0">
    <property type="interactions" value="322"/>
</dbReference>
<dbReference type="SUPFAM" id="SSF53098">
    <property type="entry name" value="Ribonuclease H-like"/>
    <property type="match status" value="1"/>
</dbReference>
<dbReference type="InterPro" id="IPR013697">
    <property type="entry name" value="DNA_pol_e_suA_C"/>
</dbReference>
<proteinExistence type="inferred from homology"/>
<comment type="function">
    <text evidence="17 19">DNA polymerase II participates in chromosomal DNA replication.</text>
</comment>
<dbReference type="Pfam" id="PF08490">
    <property type="entry name" value="DUF1744"/>
    <property type="match status" value="1"/>
</dbReference>
<evidence type="ECO:0000256" key="18">
    <source>
        <dbReference type="ARBA" id="ARBA00065544"/>
    </source>
</evidence>
<evidence type="ECO:0000256" key="4">
    <source>
        <dbReference type="ARBA" id="ARBA00022485"/>
    </source>
</evidence>
<keyword evidence="7 19" id="KW-0235">DNA replication</keyword>
<evidence type="ECO:0000256" key="20">
    <source>
        <dbReference type="SAM" id="MobiDB-lite"/>
    </source>
</evidence>
<evidence type="ECO:0000256" key="1">
    <source>
        <dbReference type="ARBA" id="ARBA00001966"/>
    </source>
</evidence>
<reference evidence="22 23" key="2">
    <citation type="journal article" date="2012" name="Open Biol.">
        <title>Characteristics of nucleosomes and linker DNA regions on the genome of the basidiomycete Mixia osmundae revealed by mono- and dinucleosome mapping.</title>
        <authorList>
            <person name="Nishida H."/>
            <person name="Kondo S."/>
            <person name="Matsumoto T."/>
            <person name="Suzuki Y."/>
            <person name="Yoshikawa H."/>
            <person name="Taylor T.D."/>
            <person name="Sugiyama J."/>
        </authorList>
    </citation>
    <scope>NUCLEOTIDE SEQUENCE [LARGE SCALE GENOMIC DNA]</scope>
    <source>
        <strain evidence="23">CBS 9802 / IAM 14324 / JCM 22182 / KY 12970</strain>
    </source>
</reference>
<dbReference type="InterPro" id="IPR054475">
    <property type="entry name" value="Znf-DPOE"/>
</dbReference>
<dbReference type="STRING" id="764103.G7E3T0"/>
<sequence length="2251" mass="254260">MAKHSNPNGAAGGSTRGRGSWRGRASYRGDRGGRAGSFNKNGKSGDAAAKIQTEDGVQSEDKFEEVKLRDSLDERLGFYRFSEGGKSKVGWLVNMHPTLIKDDLHSGGRAAVDFYFIQDDGELFKATMVYEPYFFLACKKGTETQVEEWLNKRFETQLVRVERQRKDDLKLPNHLLGYSRTFIQLIFRNVNDLQLVRRELLPIASKNAAKLSAVDAYAEVIAGDSTANLANLVLVDDFAGVDIEEGAAFVAKASTRALGSAADPSEQILDVREYDIPYYLRVAIDKEIRVGLWYTVSSQQGDITLECITERVERADPVVLAFDIETTKGPLKFPDAAHDQIMMISYMIDGQGFLITNREIVSEDIDDFEYTPKAEYEGPFMVFNEADESALLARFFEHVREAKPTVIATYNGDSFDWPFVCNRAAARGIDMYREIGWKIDAEDEFKSANCIHMDCFRWVKRDSYLPQGSQGLKAVTVAKLGYNPIELDPELMTPYAVEKPQILAQYSVSDAVATYYLYMKYVHPFIFSLCNIIPLNPDEVLRKGSGTLCETLLMVEAYRGKIIMPNRHVEPTANMYEGHLLESETYVGGHVEALEAGVFRNDIPVDFRIAPDAIQKLIDELDQALTFSLKEEGKIDLADVENYDEVRGGILSMLEELRDKPMRQDKPLIYHLDVAAMYPNIMLSNRLQPDSVVDESMCAACDYNRPGKTCDRRMTWAWRGEFFPAKLDEFKMVRNALESESFPPKWPGKPPRRFVDLAPTEQTSFLHKRLGDYSRKVYKRTHDTKIINKEAIICQRENPFYIDTVREFRDRRYTYKGLHKTWKKNLDGASVTGSLTDVVEAKKMIVLYDSLQLAHKCILNSFYGYVMRKGARWYSMEMAGITCLTGASIIQMARRLVEQIGRPLELDTDGIWCMLPGSFPEDFKFRLKNGKSFSISYPCTMLNHRVHDGFTNDQYHELVDKERGVYEIRKENSIFFELDGPYRAMILPSSKEEDKLLKKRYAVFNEDGSLAELKGFEVKRRGELQLIKTFQTQIFERFLLGDTLKDCYAAVATSADQFLDILTSKAASLSDAELIDLIAENRSMSKTLAEYAGQKSTSISTAKRLAEFLGDQMVKDKGLACKFIVSAKPNGAPVTERAVPVAIFTAEPSVRQHFLRKWLKDNSLTSFDLRDILDWDYYIDRLGSVIQKLVTIPAALQKIPNPVPRIRHPDWLARRVASIDDKYKQHRITDMFVKQRIQASAAGKALTDVKSFSGPKLVKQKPAVVIDEGPLPDPRSNYSAWIKRMKPRWQLKRQQMAAAASAGGPSSHSRLGNMLRQQAGAIMTSDWEILQVTESGSSREGELKIWLLIKNNLQAIKLRVSREFYLNVKNLITAAPYFPASCRVADVVKGLPSSQRRQNLVKVTVDEGTFTSEQAAYARLLNNPEIDGVYELQVPLVARALIKLGVSCKPDHETSLGKGLDKGFDLANLNRAPHLSSRRYLGGRDSPLQYAYLYHVHSDARHVICLITSDGKARLFIVDRGRNKQIPNLSRYYSEAKANYFKRVYSGLTQAAQKAARGAFDYPEDLTFDTSVYDREDVAFRAVSRELTGLHARKEGPTVLIAYTPKDRPFLEEHLPAAANFPLVMIRANKADNVLPALAWQEPASKRMLQHYLRVSHWLKDRIALAEEFDIPLCNLEGDVPIMVADIEYARRLISADLLLWWSPRAKPDLGGRDEDTFVSASETSEPEISRPGCYTNAVVDLDLRDLAVNAVMQAAFVYELEGAEGTSMGFGEASHNLDEYAKGSAHEAVNLGDVVLSPQTFAILRSMVRQWLVSSGKDNQSGMMTDHFWRWVCSPSSNMFDPATLKFLHGVMCKVLSQLLAELRRLGSEVVYADFTRIMLVTTKPDSFNALAYINYIVSSISGRDLFKSIHLEATTYYDLLIWYDAANFAGVICKDPNVEMTEKDTTVVMGWNICSFLPPVLQPHFSTAIATYAHNIYSIKRQCTRDLRTPLRMIQNAAETVPNAGKLEEASLTAKYISESFTRRMLKTLSDLNRQHTRDTAVPEARQLWEFPRLPGSHLQQRKPLLAWIASVCAIVSLHKTNAVEAQSLKRMLLQQIGVREFSAEAAFRNPCISIKVQMAVCLHCANARTMDLCRDPTLLASANATSDQLAWQCPRCGHPQDRGAIENSLIDTLLRAVAEYQLRDLKCARCNTIKVRDLSKDCECSGSFSIEEARKSILTRLHSFELVAQYYNLELLLGIVAHQKQIMQ</sequence>
<dbReference type="GO" id="GO:0008622">
    <property type="term" value="C:epsilon DNA polymerase complex"/>
    <property type="evidence" value="ECO:0007669"/>
    <property type="project" value="InterPro"/>
</dbReference>
<keyword evidence="4 19" id="KW-0004">4Fe-4S</keyword>
<feature type="region of interest" description="Disordered" evidence="20">
    <location>
        <begin position="1"/>
        <end position="62"/>
    </location>
</feature>
<dbReference type="Proteomes" id="UP000009131">
    <property type="component" value="Unassembled WGS sequence"/>
</dbReference>
<evidence type="ECO:0000256" key="12">
    <source>
        <dbReference type="ARBA" id="ARBA00023004"/>
    </source>
</evidence>
<dbReference type="Gene3D" id="3.90.1600.10">
    <property type="entry name" value="Palm domain of DNA polymerase"/>
    <property type="match status" value="1"/>
</dbReference>
<dbReference type="GO" id="GO:0003887">
    <property type="term" value="F:DNA-directed DNA polymerase activity"/>
    <property type="evidence" value="ECO:0007669"/>
    <property type="project" value="UniProtKB-KW"/>
</dbReference>
<dbReference type="GO" id="GO:0000166">
    <property type="term" value="F:nucleotide binding"/>
    <property type="evidence" value="ECO:0007669"/>
    <property type="project" value="InterPro"/>
</dbReference>
<comment type="catalytic activity">
    <reaction evidence="16 19">
        <text>DNA(n) + a 2'-deoxyribonucleoside 5'-triphosphate = DNA(n+1) + diphosphate</text>
        <dbReference type="Rhea" id="RHEA:22508"/>
        <dbReference type="Rhea" id="RHEA-COMP:17339"/>
        <dbReference type="Rhea" id="RHEA-COMP:17340"/>
        <dbReference type="ChEBI" id="CHEBI:33019"/>
        <dbReference type="ChEBI" id="CHEBI:61560"/>
        <dbReference type="ChEBI" id="CHEBI:173112"/>
        <dbReference type="EC" id="2.7.7.7"/>
    </reaction>
</comment>